<dbReference type="InterPro" id="IPR000361">
    <property type="entry name" value="ATAP_core_dom"/>
</dbReference>
<feature type="domain" description="Core" evidence="2">
    <location>
        <begin position="12"/>
        <end position="112"/>
    </location>
</feature>
<keyword evidence="4" id="KW-1185">Reference proteome</keyword>
<proteinExistence type="inferred from homology"/>
<organism evidence="3 4">
    <name type="scientific">Marinomonas fungiae</name>
    <dbReference type="NCBI Taxonomy" id="1137284"/>
    <lineage>
        <taxon>Bacteria</taxon>
        <taxon>Pseudomonadati</taxon>
        <taxon>Pseudomonadota</taxon>
        <taxon>Gammaproteobacteria</taxon>
        <taxon>Oceanospirillales</taxon>
        <taxon>Oceanospirillaceae</taxon>
        <taxon>Marinomonas</taxon>
    </lineage>
</organism>
<protein>
    <submittedName>
        <fullName evidence="3">Iron-sulfur cluster assembly accessory protein</fullName>
    </submittedName>
</protein>
<name>A0A0K6IMU0_9GAMM</name>
<sequence length="117" mass="12549">MSTETFDPNQTVTMTDAARKFFAAKLKAQSEGSLVRLSTKESGCTGYAYVLDIVATAQDGDAIMDFDGVKLAIDDESLTLLKGTEIDLVREGINQVVKFNNPNVVAECGCGESFSVN</sequence>
<dbReference type="STRING" id="1137284.GCA_001418205_02288"/>
<dbReference type="GO" id="GO:0005829">
    <property type="term" value="C:cytosol"/>
    <property type="evidence" value="ECO:0007669"/>
    <property type="project" value="TreeGrafter"/>
</dbReference>
<evidence type="ECO:0000259" key="2">
    <source>
        <dbReference type="Pfam" id="PF01521"/>
    </source>
</evidence>
<dbReference type="Pfam" id="PF01521">
    <property type="entry name" value="Fe-S_biosyn"/>
    <property type="match status" value="1"/>
</dbReference>
<gene>
    <name evidence="3" type="ORF">Ga0061065_106241</name>
</gene>
<dbReference type="Gene3D" id="2.60.300.12">
    <property type="entry name" value="HesB-like domain"/>
    <property type="match status" value="1"/>
</dbReference>
<accession>A0A0K6IMU0</accession>
<dbReference type="InterPro" id="IPR035903">
    <property type="entry name" value="HesB-like_dom_sf"/>
</dbReference>
<evidence type="ECO:0000256" key="1">
    <source>
        <dbReference type="ARBA" id="ARBA00006718"/>
    </source>
</evidence>
<dbReference type="RefSeq" id="WP_055463352.1">
    <property type="nucleotide sequence ID" value="NZ_CYHG01000006.1"/>
</dbReference>
<dbReference type="PANTHER" id="PTHR10072">
    <property type="entry name" value="IRON-SULFUR CLUSTER ASSEMBLY PROTEIN"/>
    <property type="match status" value="1"/>
</dbReference>
<dbReference type="EMBL" id="CYHG01000006">
    <property type="protein sequence ID" value="CUB04419.1"/>
    <property type="molecule type" value="Genomic_DNA"/>
</dbReference>
<dbReference type="SUPFAM" id="SSF89360">
    <property type="entry name" value="HesB-like domain"/>
    <property type="match status" value="1"/>
</dbReference>
<reference evidence="4" key="1">
    <citation type="submission" date="2015-08" db="EMBL/GenBank/DDBJ databases">
        <authorList>
            <person name="Varghese N."/>
        </authorList>
    </citation>
    <scope>NUCLEOTIDE SEQUENCE [LARGE SCALE GENOMIC DNA]</scope>
    <source>
        <strain evidence="4">JCM 18476</strain>
    </source>
</reference>
<evidence type="ECO:0000313" key="3">
    <source>
        <dbReference type="EMBL" id="CUB04419.1"/>
    </source>
</evidence>
<dbReference type="Proteomes" id="UP000182769">
    <property type="component" value="Unassembled WGS sequence"/>
</dbReference>
<dbReference type="GO" id="GO:0016226">
    <property type="term" value="P:iron-sulfur cluster assembly"/>
    <property type="evidence" value="ECO:0007669"/>
    <property type="project" value="InterPro"/>
</dbReference>
<dbReference type="InterPro" id="IPR016092">
    <property type="entry name" value="ATAP"/>
</dbReference>
<dbReference type="PANTHER" id="PTHR10072:SF41">
    <property type="entry name" value="IRON-SULFUR CLUSTER ASSEMBLY 1 HOMOLOG, MITOCHONDRIAL"/>
    <property type="match status" value="1"/>
</dbReference>
<comment type="similarity">
    <text evidence="1">Belongs to the HesB/IscA family.</text>
</comment>
<evidence type="ECO:0000313" key="4">
    <source>
        <dbReference type="Proteomes" id="UP000182769"/>
    </source>
</evidence>
<dbReference type="InterPro" id="IPR050322">
    <property type="entry name" value="Fe-S_cluster_asmbl/transfer"/>
</dbReference>
<dbReference type="AlphaFoldDB" id="A0A0K6IMU0"/>
<dbReference type="GO" id="GO:0051537">
    <property type="term" value="F:2 iron, 2 sulfur cluster binding"/>
    <property type="evidence" value="ECO:0007669"/>
    <property type="project" value="UniProtKB-ARBA"/>
</dbReference>
<dbReference type="NCBIfam" id="TIGR00049">
    <property type="entry name" value="iron-sulfur cluster assembly accessory protein"/>
    <property type="match status" value="1"/>
</dbReference>
<dbReference type="OrthoDB" id="9801228at2"/>